<accession>A0A444YAN4</accession>
<feature type="region of interest" description="Disordered" evidence="1">
    <location>
        <begin position="317"/>
        <end position="402"/>
    </location>
</feature>
<name>A0A444YAN4_ARAHY</name>
<reference evidence="2 3" key="1">
    <citation type="submission" date="2019-01" db="EMBL/GenBank/DDBJ databases">
        <title>Sequencing of cultivated peanut Arachis hypogaea provides insights into genome evolution and oil improvement.</title>
        <authorList>
            <person name="Chen X."/>
        </authorList>
    </citation>
    <scope>NUCLEOTIDE SEQUENCE [LARGE SCALE GENOMIC DNA]</scope>
    <source>
        <strain evidence="3">cv. Fuhuasheng</strain>
        <tissue evidence="2">Leaves</tissue>
    </source>
</reference>
<dbReference type="EMBL" id="SDMP01000017">
    <property type="protein sequence ID" value="RYQ98994.1"/>
    <property type="molecule type" value="Genomic_DNA"/>
</dbReference>
<dbReference type="Proteomes" id="UP000289738">
    <property type="component" value="Chromosome B07"/>
</dbReference>
<dbReference type="InterPro" id="IPR029005">
    <property type="entry name" value="LIM-bd/SEUSS"/>
</dbReference>
<dbReference type="Pfam" id="PF01803">
    <property type="entry name" value="LIM_bind"/>
    <property type="match status" value="1"/>
</dbReference>
<gene>
    <name evidence="2" type="ORF">Ahy_B07g086841</name>
</gene>
<dbReference type="STRING" id="3818.A0A444YAN4"/>
<dbReference type="PANTHER" id="PTHR10378">
    <property type="entry name" value="LIM DOMAIN-BINDING PROTEIN"/>
    <property type="match status" value="1"/>
</dbReference>
<evidence type="ECO:0000313" key="2">
    <source>
        <dbReference type="EMBL" id="RYQ98994.1"/>
    </source>
</evidence>
<keyword evidence="3" id="KW-1185">Reference proteome</keyword>
<protein>
    <recommendedName>
        <fullName evidence="4">Transcriptional corepressor SEUSS</fullName>
    </recommendedName>
</protein>
<comment type="caution">
    <text evidence="2">The sequence shown here is derived from an EMBL/GenBank/DDBJ whole genome shotgun (WGS) entry which is preliminary data.</text>
</comment>
<evidence type="ECO:0008006" key="4">
    <source>
        <dbReference type="Google" id="ProtNLM"/>
    </source>
</evidence>
<dbReference type="Gramene" id="arahy.Tifrunner.gnm2.ann2.Ah17g197400.1">
    <property type="protein sequence ID" value="arahy.Tifrunner.gnm2.ann2.Ah17g197400.1-CDS-1"/>
    <property type="gene ID" value="arahy.Tifrunner.gnm2.ann2.Ah17g197400"/>
</dbReference>
<sequence>MKPTKEVASTAANLNMLNHQQLFLSGMPQQQQQPPVPQIPVQFHQQRNILPIYQSGVCAKKMQQFVHCQQRRTADNNIIFWKRFVAELFAPNGKKSFCFSLYPRPKTRANLSLGSMKKCDICKKNPVNGYEACFDVLPRLLKVKYESGLLEERLFTDIPSEFRDPSGYIVLVCKKARRESLFDKFRVVHKGSIRIVFSPYIKICSWEFCVTHHEVFISRSHLVPNVNQIGDAISKFQNFAANNNVTAEEFQESSNKLVAVTQELAKKLEVPMLDDYSGFAKSYVRCLQLAEVGNLMKGVIDFSIRNKIGPIESLEKFPKKPRIGDHGEDQLQQQQQHQNGNHDLNNGGRNNGHTPGIQIGSSRNGTLATSSTVQIHNSVDSRVQNSVNGEENAQIQPPNSLP</sequence>
<feature type="compositionally biased region" description="Basic and acidic residues" evidence="1">
    <location>
        <begin position="317"/>
        <end position="329"/>
    </location>
</feature>
<dbReference type="AlphaFoldDB" id="A0A444YAN4"/>
<evidence type="ECO:0000313" key="3">
    <source>
        <dbReference type="Proteomes" id="UP000289738"/>
    </source>
</evidence>
<evidence type="ECO:0000256" key="1">
    <source>
        <dbReference type="SAM" id="MobiDB-lite"/>
    </source>
</evidence>
<feature type="compositionally biased region" description="Low complexity" evidence="1">
    <location>
        <begin position="330"/>
        <end position="348"/>
    </location>
</feature>
<proteinExistence type="predicted"/>
<dbReference type="OrthoDB" id="1222581at2759"/>
<organism evidence="2 3">
    <name type="scientific">Arachis hypogaea</name>
    <name type="common">Peanut</name>
    <dbReference type="NCBI Taxonomy" id="3818"/>
    <lineage>
        <taxon>Eukaryota</taxon>
        <taxon>Viridiplantae</taxon>
        <taxon>Streptophyta</taxon>
        <taxon>Embryophyta</taxon>
        <taxon>Tracheophyta</taxon>
        <taxon>Spermatophyta</taxon>
        <taxon>Magnoliopsida</taxon>
        <taxon>eudicotyledons</taxon>
        <taxon>Gunneridae</taxon>
        <taxon>Pentapetalae</taxon>
        <taxon>rosids</taxon>
        <taxon>fabids</taxon>
        <taxon>Fabales</taxon>
        <taxon>Fabaceae</taxon>
        <taxon>Papilionoideae</taxon>
        <taxon>50 kb inversion clade</taxon>
        <taxon>dalbergioids sensu lato</taxon>
        <taxon>Dalbergieae</taxon>
        <taxon>Pterocarpus clade</taxon>
        <taxon>Arachis</taxon>
    </lineage>
</organism>
<feature type="compositionally biased region" description="Polar residues" evidence="1">
    <location>
        <begin position="359"/>
        <end position="402"/>
    </location>
</feature>